<proteinExistence type="predicted"/>
<accession>H2ERS5</accession>
<name>H2ERS5_ALIFS</name>
<protein>
    <submittedName>
        <fullName evidence="1">Uncharacterized protein</fullName>
    </submittedName>
</protein>
<dbReference type="EMBL" id="JQ031550">
    <property type="protein sequence ID" value="AEY78092.1"/>
    <property type="molecule type" value="Genomic_DNA"/>
</dbReference>
<reference evidence="1" key="1">
    <citation type="submission" date="2011-11" db="EMBL/GenBank/DDBJ databases">
        <authorList>
            <person name="Summers A.O."/>
            <person name="Wireman J."/>
            <person name="Williams L.E."/>
        </authorList>
    </citation>
    <scope>NUCLEOTIDE SEQUENCE</scope>
    <source>
        <strain evidence="1">CG103</strain>
        <plasmid evidence="1">pCG103-32</plasmid>
    </source>
</reference>
<keyword evidence="1" id="KW-0614">Plasmid</keyword>
<geneLocation type="plasmid" evidence="1">
    <name>pCG103-32</name>
</geneLocation>
<dbReference type="AlphaFoldDB" id="H2ERS5"/>
<evidence type="ECO:0000313" key="1">
    <source>
        <dbReference type="EMBL" id="AEY78092.1"/>
    </source>
</evidence>
<sequence>MCAYADLAQNMRIGNGDHWKVNKRITRTNQWDNFSEIRANNTYVNDFSDIGIHNAYYSPVVEIMLNAGGGKGAPLLKSDKF</sequence>
<organism evidence="1">
    <name type="scientific">Aliivibrio fischeri</name>
    <name type="common">Vibrio fischeri</name>
    <dbReference type="NCBI Taxonomy" id="668"/>
    <lineage>
        <taxon>Bacteria</taxon>
        <taxon>Pseudomonadati</taxon>
        <taxon>Pseudomonadota</taxon>
        <taxon>Gammaproteobacteria</taxon>
        <taxon>Vibrionales</taxon>
        <taxon>Vibrionaceae</taxon>
        <taxon>Aliivibrio</taxon>
    </lineage>
</organism>
<dbReference type="RefSeq" id="WP_014343589.1">
    <property type="nucleotide sequence ID" value="NC_016850.1"/>
</dbReference>